<dbReference type="RefSeq" id="WP_316654902.1">
    <property type="nucleotide sequence ID" value="NZ_CATYWO010000001.1"/>
</dbReference>
<keyword evidence="3 5" id="KW-1133">Transmembrane helix</keyword>
<feature type="transmembrane region" description="Helical" evidence="5">
    <location>
        <begin position="73"/>
        <end position="91"/>
    </location>
</feature>
<dbReference type="PANTHER" id="PTHR37422">
    <property type="entry name" value="TEICHURONIC ACID BIOSYNTHESIS PROTEIN TUAE"/>
    <property type="match status" value="1"/>
</dbReference>
<evidence type="ECO:0000256" key="2">
    <source>
        <dbReference type="ARBA" id="ARBA00022692"/>
    </source>
</evidence>
<evidence type="ECO:0000313" key="7">
    <source>
        <dbReference type="EMBL" id="CAJ0776780.1"/>
    </source>
</evidence>
<dbReference type="InterPro" id="IPR051533">
    <property type="entry name" value="WaaL-like"/>
</dbReference>
<feature type="transmembrane region" description="Helical" evidence="5">
    <location>
        <begin position="36"/>
        <end position="52"/>
    </location>
</feature>
<evidence type="ECO:0000259" key="6">
    <source>
        <dbReference type="Pfam" id="PF04932"/>
    </source>
</evidence>
<accession>A0ABN9IAV1</accession>
<feature type="domain" description="O-antigen ligase-related" evidence="6">
    <location>
        <begin position="197"/>
        <end position="351"/>
    </location>
</feature>
<evidence type="ECO:0000256" key="5">
    <source>
        <dbReference type="SAM" id="Phobius"/>
    </source>
</evidence>
<name>A0ABN9IAV1_9RALS</name>
<proteinExistence type="predicted"/>
<sequence>MKGLLKRPGVVDVRYVALAAFLLLYPLAAIAMRGSASALLIAAGLVALWVEITSPRTSTDTEVRRDVDWSIRATCAAMAVPLIAVFLSEVWHTQMRWSAFDTPSRFLVAVPLFLVLRRVPLRWMRWCDLSFMVAAFAALGIGLWYGRDWGGQRLSSKFLNPIHYGDMALALGMLSVLSLNWWRKDTLMVRVLKVGGLLAGLATSLLSGSRGGWLAIPAILLLVVIVRGRNKSSRWRWLVPVTAVLGLTAVYLVSAPIQARFHELWSDLSQFALGHKDTSVGIRLQIYHAALILTENNPLFGLGAGGFCSNLQALVDAGQMTPMARELGCGEAHNQLLAFTVAYGVLGGLGIIAIHLMPAILCWRYLHSPIAPMRRAGLMGMVFAAAFFVFGLTVEIFTLKQTVSFYAAVMAILAGIAAHAGHPSDRIYKR</sequence>
<feature type="transmembrane region" description="Helical" evidence="5">
    <location>
        <begin position="378"/>
        <end position="397"/>
    </location>
</feature>
<dbReference type="PANTHER" id="PTHR37422:SF23">
    <property type="entry name" value="TEICHURONIC ACID BIOSYNTHESIS PROTEIN TUAE"/>
    <property type="match status" value="1"/>
</dbReference>
<dbReference type="EMBL" id="CATYWO010000001">
    <property type="protein sequence ID" value="CAJ0776780.1"/>
    <property type="molecule type" value="Genomic_DNA"/>
</dbReference>
<reference evidence="7 8" key="1">
    <citation type="submission" date="2023-07" db="EMBL/GenBank/DDBJ databases">
        <authorList>
            <person name="Peeters C."/>
        </authorList>
    </citation>
    <scope>NUCLEOTIDE SEQUENCE [LARGE SCALE GENOMIC DNA]</scope>
    <source>
        <strain evidence="7 8">LMG 7141</strain>
    </source>
</reference>
<evidence type="ECO:0000256" key="1">
    <source>
        <dbReference type="ARBA" id="ARBA00004141"/>
    </source>
</evidence>
<gene>
    <name evidence="7" type="ORF">LMG7141_00538</name>
</gene>
<keyword evidence="2 5" id="KW-0812">Transmembrane</keyword>
<dbReference type="Proteomes" id="UP001189616">
    <property type="component" value="Unassembled WGS sequence"/>
</dbReference>
<comment type="caution">
    <text evidence="7">The sequence shown here is derived from an EMBL/GenBank/DDBJ whole genome shotgun (WGS) entry which is preliminary data.</text>
</comment>
<feature type="transmembrane region" description="Helical" evidence="5">
    <location>
        <begin position="403"/>
        <end position="421"/>
    </location>
</feature>
<comment type="subcellular location">
    <subcellularLocation>
        <location evidence="1">Membrane</location>
        <topology evidence="1">Multi-pass membrane protein</topology>
    </subcellularLocation>
</comment>
<keyword evidence="8" id="KW-1185">Reference proteome</keyword>
<dbReference type="InterPro" id="IPR007016">
    <property type="entry name" value="O-antigen_ligase-rel_domated"/>
</dbReference>
<feature type="transmembrane region" description="Helical" evidence="5">
    <location>
        <begin position="123"/>
        <end position="144"/>
    </location>
</feature>
<feature type="transmembrane region" description="Helical" evidence="5">
    <location>
        <begin position="212"/>
        <end position="230"/>
    </location>
</feature>
<evidence type="ECO:0000313" key="8">
    <source>
        <dbReference type="Proteomes" id="UP001189616"/>
    </source>
</evidence>
<evidence type="ECO:0000256" key="3">
    <source>
        <dbReference type="ARBA" id="ARBA00022989"/>
    </source>
</evidence>
<feature type="transmembrane region" description="Helical" evidence="5">
    <location>
        <begin position="341"/>
        <end position="366"/>
    </location>
</feature>
<feature type="transmembrane region" description="Helical" evidence="5">
    <location>
        <begin position="164"/>
        <end position="182"/>
    </location>
</feature>
<keyword evidence="4 5" id="KW-0472">Membrane</keyword>
<protein>
    <recommendedName>
        <fullName evidence="6">O-antigen ligase-related domain-containing protein</fullName>
    </recommendedName>
</protein>
<dbReference type="Pfam" id="PF04932">
    <property type="entry name" value="Wzy_C"/>
    <property type="match status" value="1"/>
</dbReference>
<evidence type="ECO:0000256" key="4">
    <source>
        <dbReference type="ARBA" id="ARBA00023136"/>
    </source>
</evidence>
<feature type="transmembrane region" description="Helical" evidence="5">
    <location>
        <begin position="187"/>
        <end position="206"/>
    </location>
</feature>
<organism evidence="7 8">
    <name type="scientific">Ralstonia condita</name>
    <dbReference type="NCBI Taxonomy" id="3058600"/>
    <lineage>
        <taxon>Bacteria</taxon>
        <taxon>Pseudomonadati</taxon>
        <taxon>Pseudomonadota</taxon>
        <taxon>Betaproteobacteria</taxon>
        <taxon>Burkholderiales</taxon>
        <taxon>Burkholderiaceae</taxon>
        <taxon>Ralstonia</taxon>
    </lineage>
</organism>
<feature type="transmembrane region" description="Helical" evidence="5">
    <location>
        <begin position="237"/>
        <end position="257"/>
    </location>
</feature>
<feature type="transmembrane region" description="Helical" evidence="5">
    <location>
        <begin position="12"/>
        <end position="30"/>
    </location>
</feature>